<dbReference type="Proteomes" id="UP000255129">
    <property type="component" value="Unassembled WGS sequence"/>
</dbReference>
<protein>
    <recommendedName>
        <fullName evidence="4">Lipoprotein</fullName>
    </recommendedName>
</protein>
<dbReference type="OrthoDB" id="6636529at2"/>
<dbReference type="EMBL" id="UGUA01000002">
    <property type="protein sequence ID" value="SUC35949.1"/>
    <property type="molecule type" value="Genomic_DNA"/>
</dbReference>
<dbReference type="RefSeq" id="WP_006816416.1">
    <property type="nucleotide sequence ID" value="NZ_CABLCG010000055.1"/>
</dbReference>
<accession>A0A379G4I1</accession>
<keyword evidence="1" id="KW-0732">Signal</keyword>
<feature type="signal peptide" evidence="1">
    <location>
        <begin position="1"/>
        <end position="22"/>
    </location>
</feature>
<dbReference type="PROSITE" id="PS51257">
    <property type="entry name" value="PROKAR_LIPOPROTEIN"/>
    <property type="match status" value="1"/>
</dbReference>
<evidence type="ECO:0000256" key="1">
    <source>
        <dbReference type="SAM" id="SignalP"/>
    </source>
</evidence>
<evidence type="ECO:0008006" key="4">
    <source>
        <dbReference type="Google" id="ProtNLM"/>
    </source>
</evidence>
<evidence type="ECO:0000313" key="2">
    <source>
        <dbReference type="EMBL" id="SUC35949.1"/>
    </source>
</evidence>
<dbReference type="GeneID" id="93421640"/>
<name>A0A379G4I1_9GAMM</name>
<reference evidence="2 3" key="1">
    <citation type="submission" date="2018-06" db="EMBL/GenBank/DDBJ databases">
        <authorList>
            <consortium name="Pathogen Informatics"/>
            <person name="Doyle S."/>
        </authorList>
    </citation>
    <scope>NUCLEOTIDE SEQUENCE [LARGE SCALE GENOMIC DNA]</scope>
    <source>
        <strain evidence="2 3">NCTC12026</strain>
    </source>
</reference>
<organism evidence="2 3">
    <name type="scientific">Providencia rustigianii</name>
    <dbReference type="NCBI Taxonomy" id="158850"/>
    <lineage>
        <taxon>Bacteria</taxon>
        <taxon>Pseudomonadati</taxon>
        <taxon>Pseudomonadota</taxon>
        <taxon>Gammaproteobacteria</taxon>
        <taxon>Enterobacterales</taxon>
        <taxon>Morganellaceae</taxon>
        <taxon>Providencia</taxon>
    </lineage>
</organism>
<evidence type="ECO:0000313" key="3">
    <source>
        <dbReference type="Proteomes" id="UP000255129"/>
    </source>
</evidence>
<gene>
    <name evidence="2" type="ORF">NCTC12026_02352</name>
</gene>
<sequence length="99" mass="11166">MKYQSKFKLSIISLLSVVFISACQTKPAPVERNENIQIVSPFSGSDTEGQCYKITAENKDYYGRLDKNGHPLQIPELKDKDIKVSLSLLTDRDCKEQGI</sequence>
<feature type="chain" id="PRO_5016731683" description="Lipoprotein" evidence="1">
    <location>
        <begin position="23"/>
        <end position="99"/>
    </location>
</feature>
<dbReference type="AlphaFoldDB" id="A0A379G4I1"/>
<proteinExistence type="predicted"/>